<dbReference type="EMBL" id="BJFL01000029">
    <property type="protein sequence ID" value="GDY32789.1"/>
    <property type="molecule type" value="Genomic_DNA"/>
</dbReference>
<accession>A0A4D4JEM7</accession>
<reference evidence="3" key="1">
    <citation type="submission" date="2019-04" db="EMBL/GenBank/DDBJ databases">
        <title>Draft genome sequence of Pseudonocardiaceae bacterium SL3-2-4.</title>
        <authorList>
            <person name="Ningsih F."/>
            <person name="Yokota A."/>
            <person name="Sakai Y."/>
            <person name="Nanatani K."/>
            <person name="Yabe S."/>
            <person name="Oetari A."/>
            <person name="Sjamsuridzal W."/>
        </authorList>
    </citation>
    <scope>NUCLEOTIDE SEQUENCE [LARGE SCALE GENOMIC DNA]</scope>
    <source>
        <strain evidence="3">SL3-2-4</strain>
    </source>
</reference>
<keyword evidence="3" id="KW-1185">Reference proteome</keyword>
<dbReference type="Proteomes" id="UP000298860">
    <property type="component" value="Unassembled WGS sequence"/>
</dbReference>
<feature type="transmembrane region" description="Helical" evidence="1">
    <location>
        <begin position="94"/>
        <end position="115"/>
    </location>
</feature>
<gene>
    <name evidence="2" type="ORF">GTS_44220</name>
</gene>
<evidence type="ECO:0000313" key="3">
    <source>
        <dbReference type="Proteomes" id="UP000298860"/>
    </source>
</evidence>
<proteinExistence type="predicted"/>
<feature type="transmembrane region" description="Helical" evidence="1">
    <location>
        <begin position="170"/>
        <end position="191"/>
    </location>
</feature>
<protein>
    <recommendedName>
        <fullName evidence="4">DUF2567 domain-containing protein</fullName>
    </recommendedName>
</protein>
<name>A0A4D4JEM7_9PSEU</name>
<dbReference type="Pfam" id="PF10821">
    <property type="entry name" value="DUF2567"/>
    <property type="match status" value="1"/>
</dbReference>
<organism evidence="2 3">
    <name type="scientific">Gandjariella thermophila</name>
    <dbReference type="NCBI Taxonomy" id="1931992"/>
    <lineage>
        <taxon>Bacteria</taxon>
        <taxon>Bacillati</taxon>
        <taxon>Actinomycetota</taxon>
        <taxon>Actinomycetes</taxon>
        <taxon>Pseudonocardiales</taxon>
        <taxon>Pseudonocardiaceae</taxon>
        <taxon>Gandjariella</taxon>
    </lineage>
</organism>
<sequence>MAEQPVWNRGEPALPTGLSDPAHPMVIPWPRRRPAVVVRADLRFGLGVFVVVALLGVPIGLLWSRLAPPQRMAVLPSGSLVPENSESYHRFDDLALFGLIGLAAGLVVAVALWLLRRRRGPVALVAAVAGSALGAWLAMRTGLFFAGHLYPPGALPPVGGTVLRAPQLNSGWGVLAQPLAAAFVYGTLVAWNGADDLGRPG</sequence>
<comment type="caution">
    <text evidence="2">The sequence shown here is derived from an EMBL/GenBank/DDBJ whole genome shotgun (WGS) entry which is preliminary data.</text>
</comment>
<dbReference type="InterPro" id="IPR021213">
    <property type="entry name" value="DUF2567"/>
</dbReference>
<evidence type="ECO:0008006" key="4">
    <source>
        <dbReference type="Google" id="ProtNLM"/>
    </source>
</evidence>
<evidence type="ECO:0000256" key="1">
    <source>
        <dbReference type="SAM" id="Phobius"/>
    </source>
</evidence>
<evidence type="ECO:0000313" key="2">
    <source>
        <dbReference type="EMBL" id="GDY32789.1"/>
    </source>
</evidence>
<keyword evidence="1" id="KW-0812">Transmembrane</keyword>
<keyword evidence="1" id="KW-0472">Membrane</keyword>
<feature type="transmembrane region" description="Helical" evidence="1">
    <location>
        <begin position="122"/>
        <end position="150"/>
    </location>
</feature>
<keyword evidence="1" id="KW-1133">Transmembrane helix</keyword>
<dbReference type="RefSeq" id="WP_225978629.1">
    <property type="nucleotide sequence ID" value="NZ_BJFL01000029.1"/>
</dbReference>
<feature type="transmembrane region" description="Helical" evidence="1">
    <location>
        <begin position="42"/>
        <end position="63"/>
    </location>
</feature>
<dbReference type="AlphaFoldDB" id="A0A4D4JEM7"/>